<dbReference type="Proteomes" id="UP001497680">
    <property type="component" value="Unassembled WGS sequence"/>
</dbReference>
<evidence type="ECO:0000313" key="2">
    <source>
        <dbReference type="Proteomes" id="UP001497680"/>
    </source>
</evidence>
<evidence type="ECO:0000313" key="1">
    <source>
        <dbReference type="EMBL" id="KAI6086034.1"/>
    </source>
</evidence>
<reference evidence="1 2" key="1">
    <citation type="journal article" date="2022" name="New Phytol.">
        <title>Ecological generalism drives hyperdiversity of secondary metabolite gene clusters in xylarialean endophytes.</title>
        <authorList>
            <person name="Franco M.E.E."/>
            <person name="Wisecaver J.H."/>
            <person name="Arnold A.E."/>
            <person name="Ju Y.M."/>
            <person name="Slot J.C."/>
            <person name="Ahrendt S."/>
            <person name="Moore L.P."/>
            <person name="Eastman K.E."/>
            <person name="Scott K."/>
            <person name="Konkel Z."/>
            <person name="Mondo S.J."/>
            <person name="Kuo A."/>
            <person name="Hayes R.D."/>
            <person name="Haridas S."/>
            <person name="Andreopoulos B."/>
            <person name="Riley R."/>
            <person name="LaButti K."/>
            <person name="Pangilinan J."/>
            <person name="Lipzen A."/>
            <person name="Amirebrahimi M."/>
            <person name="Yan J."/>
            <person name="Adam C."/>
            <person name="Keymanesh K."/>
            <person name="Ng V."/>
            <person name="Louie K."/>
            <person name="Northen T."/>
            <person name="Drula E."/>
            <person name="Henrissat B."/>
            <person name="Hsieh H.M."/>
            <person name="Youens-Clark K."/>
            <person name="Lutzoni F."/>
            <person name="Miadlikowska J."/>
            <person name="Eastwood D.C."/>
            <person name="Hamelin R.C."/>
            <person name="Grigoriev I.V."/>
            <person name="U'Ren J.M."/>
        </authorList>
    </citation>
    <scope>NUCLEOTIDE SEQUENCE [LARGE SCALE GENOMIC DNA]</scope>
    <source>
        <strain evidence="1 2">ER1909</strain>
    </source>
</reference>
<name>A0ACC0CZX9_9PEZI</name>
<dbReference type="EMBL" id="MU394319">
    <property type="protein sequence ID" value="KAI6086034.1"/>
    <property type="molecule type" value="Genomic_DNA"/>
</dbReference>
<accession>A0ACC0CZX9</accession>
<comment type="caution">
    <text evidence="1">The sequence shown here is derived from an EMBL/GenBank/DDBJ whole genome shotgun (WGS) entry which is preliminary data.</text>
</comment>
<gene>
    <name evidence="1" type="ORF">F4821DRAFT_139389</name>
</gene>
<keyword evidence="2" id="KW-1185">Reference proteome</keyword>
<organism evidence="1 2">
    <name type="scientific">Hypoxylon rubiginosum</name>
    <dbReference type="NCBI Taxonomy" id="110542"/>
    <lineage>
        <taxon>Eukaryota</taxon>
        <taxon>Fungi</taxon>
        <taxon>Dikarya</taxon>
        <taxon>Ascomycota</taxon>
        <taxon>Pezizomycotina</taxon>
        <taxon>Sordariomycetes</taxon>
        <taxon>Xylariomycetidae</taxon>
        <taxon>Xylariales</taxon>
        <taxon>Hypoxylaceae</taxon>
        <taxon>Hypoxylon</taxon>
    </lineage>
</organism>
<protein>
    <submittedName>
        <fullName evidence="1">Uncharacterized protein</fullName>
    </submittedName>
</protein>
<sequence length="334" mass="37261">MHDNREVTTVVDAVASAIAVIFVALRLYSRHFTQTGYGWDDWLILFVLVPGFVSRFLAIYAFAINPAWSKNNYGADPNHVFTPTDVLYAKLCFFSVNLYYSVSSAIKLSILLMYGRIFSISASFRHSVAITAALVVGFWIGCTVADLLICIPLERAWLNNLYDPRYCFNFNIFWLTTGIVEVILDVIIIILPIRVLLGLQLSKGKKIAVLGVFLLGFFVIISGIVKTILSYAPGSRLSSAGNAAVWTTVHLCTGVICACLPVCWPVFLRLARLSPSTWPVVSSIRRRWYSLSSGSSMDRSARRTTTPDSERNVDSTGEGYQLPVYRAEKESRVR</sequence>
<proteinExistence type="predicted"/>